<accession>A0AAV4HE63</accession>
<proteinExistence type="predicted"/>
<dbReference type="Gene3D" id="3.30.56.10">
    <property type="match status" value="1"/>
</dbReference>
<feature type="domain" description="TRNA-binding" evidence="4">
    <location>
        <begin position="40"/>
        <end position="154"/>
    </location>
</feature>
<organism evidence="5 6">
    <name type="scientific">Elysia marginata</name>
    <dbReference type="NCBI Taxonomy" id="1093978"/>
    <lineage>
        <taxon>Eukaryota</taxon>
        <taxon>Metazoa</taxon>
        <taxon>Spiralia</taxon>
        <taxon>Lophotrochozoa</taxon>
        <taxon>Mollusca</taxon>
        <taxon>Gastropoda</taxon>
        <taxon>Heterobranchia</taxon>
        <taxon>Euthyneura</taxon>
        <taxon>Panpulmonata</taxon>
        <taxon>Sacoglossa</taxon>
        <taxon>Placobranchoidea</taxon>
        <taxon>Plakobranchidae</taxon>
        <taxon>Elysia</taxon>
    </lineage>
</organism>
<dbReference type="CDD" id="cd02796">
    <property type="entry name" value="tRNA_bind_bactPheRS"/>
    <property type="match status" value="1"/>
</dbReference>
<dbReference type="EMBL" id="BMAT01001925">
    <property type="protein sequence ID" value="GFR95725.1"/>
    <property type="molecule type" value="Genomic_DNA"/>
</dbReference>
<dbReference type="InterPro" id="IPR012340">
    <property type="entry name" value="NA-bd_OB-fold"/>
</dbReference>
<keyword evidence="1 3" id="KW-0820">tRNA-binding</keyword>
<dbReference type="InterPro" id="IPR033714">
    <property type="entry name" value="tRNA_bind_bactPheRS"/>
</dbReference>
<dbReference type="GO" id="GO:0016874">
    <property type="term" value="F:ligase activity"/>
    <property type="evidence" value="ECO:0007669"/>
    <property type="project" value="UniProtKB-KW"/>
</dbReference>
<evidence type="ECO:0000313" key="6">
    <source>
        <dbReference type="Proteomes" id="UP000762676"/>
    </source>
</evidence>
<comment type="caution">
    <text evidence="5">The sequence shown here is derived from an EMBL/GenBank/DDBJ whole genome shotgun (WGS) entry which is preliminary data.</text>
</comment>
<name>A0AAV4HE63_9GAST</name>
<dbReference type="Pfam" id="PF01588">
    <property type="entry name" value="tRNA_bind"/>
    <property type="match status" value="1"/>
</dbReference>
<reference evidence="5 6" key="1">
    <citation type="journal article" date="2021" name="Elife">
        <title>Chloroplast acquisition without the gene transfer in kleptoplastic sea slugs, Plakobranchus ocellatus.</title>
        <authorList>
            <person name="Maeda T."/>
            <person name="Takahashi S."/>
            <person name="Yoshida T."/>
            <person name="Shimamura S."/>
            <person name="Takaki Y."/>
            <person name="Nagai Y."/>
            <person name="Toyoda A."/>
            <person name="Suzuki Y."/>
            <person name="Arimoto A."/>
            <person name="Ishii H."/>
            <person name="Satoh N."/>
            <person name="Nishiyama T."/>
            <person name="Hasebe M."/>
            <person name="Maruyama T."/>
            <person name="Minagawa J."/>
            <person name="Obokata J."/>
            <person name="Shigenobu S."/>
        </authorList>
    </citation>
    <scope>NUCLEOTIDE SEQUENCE [LARGE SCALE GENOMIC DNA]</scope>
</reference>
<dbReference type="PROSITE" id="PS50886">
    <property type="entry name" value="TRBD"/>
    <property type="match status" value="1"/>
</dbReference>
<dbReference type="AlphaFoldDB" id="A0AAV4HE63"/>
<dbReference type="SUPFAM" id="SSF50249">
    <property type="entry name" value="Nucleic acid-binding proteins"/>
    <property type="match status" value="1"/>
</dbReference>
<evidence type="ECO:0000256" key="3">
    <source>
        <dbReference type="PROSITE-ProRule" id="PRU00209"/>
    </source>
</evidence>
<evidence type="ECO:0000256" key="1">
    <source>
        <dbReference type="ARBA" id="ARBA00022555"/>
    </source>
</evidence>
<evidence type="ECO:0000256" key="2">
    <source>
        <dbReference type="ARBA" id="ARBA00022884"/>
    </source>
</evidence>
<dbReference type="Proteomes" id="UP000762676">
    <property type="component" value="Unassembled WGS sequence"/>
</dbReference>
<dbReference type="Gene3D" id="2.40.50.140">
    <property type="entry name" value="Nucleic acid-binding proteins"/>
    <property type="match status" value="1"/>
</dbReference>
<evidence type="ECO:0000313" key="5">
    <source>
        <dbReference type="EMBL" id="GFR95725.1"/>
    </source>
</evidence>
<protein>
    <submittedName>
        <fullName evidence="5">Phenylalanine--tRNA ligase beta subunit</fullName>
    </submittedName>
</protein>
<keyword evidence="6" id="KW-1185">Reference proteome</keyword>
<gene>
    <name evidence="5" type="ORF">ElyMa_000951800</name>
</gene>
<sequence>MRFSYKELKRLASLPEKVTIEEVAKAINSIGFEVEATFPFGDVEGIKFGKVLEVSKNPHGDKLNVCKIEFDDKTRIIQSTATNVVPGKVIIAFVPGSRAGGITFGEKKMKEIVSEGMLSSLTELGVSKDLVRDSYQEGIMFYDEVKDLSLDPVDYLDLQDTIIDVDILSNRSDAQSYYVMARELAAYFKTDFQ</sequence>
<dbReference type="InterPro" id="IPR002547">
    <property type="entry name" value="tRNA-bd_dom"/>
</dbReference>
<keyword evidence="2 3" id="KW-0694">RNA-binding</keyword>
<keyword evidence="5" id="KW-0436">Ligase</keyword>
<dbReference type="GO" id="GO:0000049">
    <property type="term" value="F:tRNA binding"/>
    <property type="evidence" value="ECO:0007669"/>
    <property type="project" value="UniProtKB-UniRule"/>
</dbReference>
<evidence type="ECO:0000259" key="4">
    <source>
        <dbReference type="PROSITE" id="PS50886"/>
    </source>
</evidence>